<dbReference type="SMART" id="SM01234">
    <property type="entry name" value="Haemolytic"/>
    <property type="match status" value="1"/>
</dbReference>
<proteinExistence type="inferred from homology"/>
<evidence type="ECO:0000313" key="2">
    <source>
        <dbReference type="EMBL" id="WXA92779.1"/>
    </source>
</evidence>
<name>A0ABZ2K3U9_9BACT</name>
<keyword evidence="3" id="KW-1185">Reference proteome</keyword>
<comment type="subcellular location">
    <subcellularLocation>
        <location evidence="1">Cell membrane</location>
        <topology evidence="1">Peripheral membrane protein</topology>
        <orientation evidence="1">Cytoplasmic side</orientation>
    </subcellularLocation>
</comment>
<comment type="function">
    <text evidence="1">Could be involved in insertion of integral membrane proteins into the membrane.</text>
</comment>
<comment type="similarity">
    <text evidence="1">Belongs to the UPF0161 family.</text>
</comment>
<dbReference type="Proteomes" id="UP001379533">
    <property type="component" value="Chromosome"/>
</dbReference>
<dbReference type="RefSeq" id="WP_394843379.1">
    <property type="nucleotide sequence ID" value="NZ_CP089982.1"/>
</dbReference>
<dbReference type="PANTHER" id="PTHR33383">
    <property type="entry name" value="MEMBRANE PROTEIN INSERTION EFFICIENCY FACTOR-RELATED"/>
    <property type="match status" value="1"/>
</dbReference>
<evidence type="ECO:0000313" key="3">
    <source>
        <dbReference type="Proteomes" id="UP001379533"/>
    </source>
</evidence>
<dbReference type="HAMAP" id="MF_00386">
    <property type="entry name" value="UPF0161_YidD"/>
    <property type="match status" value="1"/>
</dbReference>
<reference evidence="2 3" key="1">
    <citation type="submission" date="2021-12" db="EMBL/GenBank/DDBJ databases">
        <title>Discovery of the Pendulisporaceae a myxobacterial family with distinct sporulation behavior and unique specialized metabolism.</title>
        <authorList>
            <person name="Garcia R."/>
            <person name="Popoff A."/>
            <person name="Bader C.D."/>
            <person name="Loehr J."/>
            <person name="Walesch S."/>
            <person name="Walt C."/>
            <person name="Boldt J."/>
            <person name="Bunk B."/>
            <person name="Haeckl F.J.F.P.J."/>
            <person name="Gunesch A.P."/>
            <person name="Birkelbach J."/>
            <person name="Nuebel U."/>
            <person name="Pietschmann T."/>
            <person name="Bach T."/>
            <person name="Mueller R."/>
        </authorList>
    </citation>
    <scope>NUCLEOTIDE SEQUENCE [LARGE SCALE GENOMIC DNA]</scope>
    <source>
        <strain evidence="2 3">MSr12523</strain>
    </source>
</reference>
<dbReference type="EMBL" id="CP089982">
    <property type="protein sequence ID" value="WXA92779.1"/>
    <property type="molecule type" value="Genomic_DNA"/>
</dbReference>
<dbReference type="InterPro" id="IPR002696">
    <property type="entry name" value="Membr_insert_effic_factor_YidD"/>
</dbReference>
<dbReference type="NCBIfam" id="TIGR00278">
    <property type="entry name" value="membrane protein insertion efficiency factor YidD"/>
    <property type="match status" value="1"/>
</dbReference>
<dbReference type="PANTHER" id="PTHR33383:SF1">
    <property type="entry name" value="MEMBRANE PROTEIN INSERTION EFFICIENCY FACTOR-RELATED"/>
    <property type="match status" value="1"/>
</dbReference>
<keyword evidence="1" id="KW-1003">Cell membrane</keyword>
<organism evidence="2 3">
    <name type="scientific">Pendulispora brunnea</name>
    <dbReference type="NCBI Taxonomy" id="2905690"/>
    <lineage>
        <taxon>Bacteria</taxon>
        <taxon>Pseudomonadati</taxon>
        <taxon>Myxococcota</taxon>
        <taxon>Myxococcia</taxon>
        <taxon>Myxococcales</taxon>
        <taxon>Sorangiineae</taxon>
        <taxon>Pendulisporaceae</taxon>
        <taxon>Pendulispora</taxon>
    </lineage>
</organism>
<gene>
    <name evidence="2" type="primary">yidD</name>
    <name evidence="2" type="ORF">LZC95_40825</name>
</gene>
<dbReference type="Pfam" id="PF01809">
    <property type="entry name" value="YidD"/>
    <property type="match status" value="1"/>
</dbReference>
<sequence>MVLHVVIALIRLYQRLISPLLGNVCRFEPSCSRYAVACLEGHGVWKGGLLSLRRLCKCHPFHPGGIDLPPRSASSAAPPIENVMKTTGIG</sequence>
<keyword evidence="1" id="KW-0472">Membrane</keyword>
<protein>
    <recommendedName>
        <fullName evidence="1">Putative membrane protein insertion efficiency factor</fullName>
    </recommendedName>
</protein>
<evidence type="ECO:0000256" key="1">
    <source>
        <dbReference type="HAMAP-Rule" id="MF_00386"/>
    </source>
</evidence>
<accession>A0ABZ2K3U9</accession>